<dbReference type="GO" id="GO:0008081">
    <property type="term" value="F:phosphoric diester hydrolase activity"/>
    <property type="evidence" value="ECO:0007669"/>
    <property type="project" value="InterPro"/>
</dbReference>
<dbReference type="Proteomes" id="UP001303373">
    <property type="component" value="Chromosome 13"/>
</dbReference>
<dbReference type="GO" id="GO:0006629">
    <property type="term" value="P:lipid metabolic process"/>
    <property type="evidence" value="ECO:0007669"/>
    <property type="project" value="InterPro"/>
</dbReference>
<keyword evidence="3" id="KW-1185">Reference proteome</keyword>
<gene>
    <name evidence="2" type="ORF">R9X50_00760700</name>
</gene>
<dbReference type="InterPro" id="IPR051057">
    <property type="entry name" value="PI-PLC_domain"/>
</dbReference>
<dbReference type="PROSITE" id="PS50007">
    <property type="entry name" value="PIPLC_X_DOMAIN"/>
    <property type="match status" value="1"/>
</dbReference>
<dbReference type="EMBL" id="CP138592">
    <property type="protein sequence ID" value="WPH04714.1"/>
    <property type="molecule type" value="Genomic_DNA"/>
</dbReference>
<feature type="domain" description="Phosphatidylinositol-specific phospholipase C X" evidence="1">
    <location>
        <begin position="174"/>
        <end position="319"/>
    </location>
</feature>
<proteinExistence type="predicted"/>
<dbReference type="PANTHER" id="PTHR13593">
    <property type="match status" value="1"/>
</dbReference>
<dbReference type="InterPro" id="IPR000909">
    <property type="entry name" value="PLipase_C_PInositol-sp_X_dom"/>
</dbReference>
<dbReference type="PANTHER" id="PTHR13593:SF113">
    <property type="entry name" value="SI:DKEY-266F7.9"/>
    <property type="match status" value="1"/>
</dbReference>
<reference evidence="2 3" key="1">
    <citation type="submission" date="2023-11" db="EMBL/GenBank/DDBJ databases">
        <title>An acidophilic fungus is an integral part of prey digestion in a carnivorous sundew plant.</title>
        <authorList>
            <person name="Tsai I.J."/>
        </authorList>
    </citation>
    <scope>NUCLEOTIDE SEQUENCE [LARGE SCALE GENOMIC DNA]</scope>
    <source>
        <strain evidence="2">169a</strain>
    </source>
</reference>
<dbReference type="SMART" id="SM00148">
    <property type="entry name" value="PLCXc"/>
    <property type="match status" value="1"/>
</dbReference>
<dbReference type="SUPFAM" id="SSF50370">
    <property type="entry name" value="Ricin B-like lectins"/>
    <property type="match status" value="1"/>
</dbReference>
<evidence type="ECO:0000313" key="3">
    <source>
        <dbReference type="Proteomes" id="UP001303373"/>
    </source>
</evidence>
<protein>
    <recommendedName>
        <fullName evidence="1">Phosphatidylinositol-specific phospholipase C X domain-containing protein</fullName>
    </recommendedName>
</protein>
<dbReference type="InterPro" id="IPR017946">
    <property type="entry name" value="PLC-like_Pdiesterase_TIM-brl"/>
</dbReference>
<dbReference type="SUPFAM" id="SSF51695">
    <property type="entry name" value="PLC-like phosphodiesterases"/>
    <property type="match status" value="1"/>
</dbReference>
<organism evidence="2 3">
    <name type="scientific">Acrodontium crateriforme</name>
    <dbReference type="NCBI Taxonomy" id="150365"/>
    <lineage>
        <taxon>Eukaryota</taxon>
        <taxon>Fungi</taxon>
        <taxon>Dikarya</taxon>
        <taxon>Ascomycota</taxon>
        <taxon>Pezizomycotina</taxon>
        <taxon>Dothideomycetes</taxon>
        <taxon>Dothideomycetidae</taxon>
        <taxon>Mycosphaerellales</taxon>
        <taxon>Teratosphaeriaceae</taxon>
        <taxon>Acrodontium</taxon>
    </lineage>
</organism>
<sequence>MAIEEGIYRICSVATGQDLTLHGNAEKGKLQCKDRDSLADSKIYRRQRWMIVRVPGSEDVFNIINMYWGVLVYVDKWAKGGEYWLKASPATSTFQAGHWSLADVDGKVRITWRGEGSEDRVLDVKDGKHKAYCRVVADSDADEKRWTLERDEQIDSQTRPFAKWMSHVPSDSFLSQLSIPGTHQTIAINDEVFTKNPLCQRRSVYEQLIDGVRAFDLRLGRFQSPRQPDCLFAVHAFIHEIFCWAAVLQSLKLFLTRFPDETVIVNCRNETGTEGFAEAFLEDFRPLFDANPSMFLEGGKRISDIKLEQARGKIMILIAREGPGQLLSTPMPEGSDIYTKHWTRESDFWGPNFTSAGMYNAWLPHKWGPNFNDCQKNVTKAADDENHENVYATWWNVSGLPACMNNPINFAIRARKWFPKTYTAETIGTGGSKHGAGLNWFDFYHEGAPVKDIVRSNKGCEGLNE</sequence>
<dbReference type="Gene3D" id="2.80.10.50">
    <property type="match status" value="1"/>
</dbReference>
<accession>A0AAQ3MAE8</accession>
<evidence type="ECO:0000313" key="2">
    <source>
        <dbReference type="EMBL" id="WPH04714.1"/>
    </source>
</evidence>
<dbReference type="Gene3D" id="3.20.20.190">
    <property type="entry name" value="Phosphatidylinositol (PI) phosphodiesterase"/>
    <property type="match status" value="1"/>
</dbReference>
<dbReference type="AlphaFoldDB" id="A0AAQ3MAE8"/>
<evidence type="ECO:0000259" key="1">
    <source>
        <dbReference type="SMART" id="SM00148"/>
    </source>
</evidence>
<dbReference type="InterPro" id="IPR035992">
    <property type="entry name" value="Ricin_B-like_lectins"/>
</dbReference>
<name>A0AAQ3MAE8_9PEZI</name>